<accession>A0A8X6LVV9</accession>
<keyword evidence="2" id="KW-1185">Reference proteome</keyword>
<organism evidence="1 2">
    <name type="scientific">Trichonephila clavata</name>
    <name type="common">Joro spider</name>
    <name type="synonym">Nephila clavata</name>
    <dbReference type="NCBI Taxonomy" id="2740835"/>
    <lineage>
        <taxon>Eukaryota</taxon>
        <taxon>Metazoa</taxon>
        <taxon>Ecdysozoa</taxon>
        <taxon>Arthropoda</taxon>
        <taxon>Chelicerata</taxon>
        <taxon>Arachnida</taxon>
        <taxon>Araneae</taxon>
        <taxon>Araneomorphae</taxon>
        <taxon>Entelegynae</taxon>
        <taxon>Araneoidea</taxon>
        <taxon>Nephilidae</taxon>
        <taxon>Trichonephila</taxon>
    </lineage>
</organism>
<sequence length="82" mass="9560">MIMKIMLMRFYSTKEAKVSEDDMVRLLICQSMGNINVYHFAVRIHILGTRKAIHHLQEAFGQRGIFRLRDDCHCYGTGRISS</sequence>
<protein>
    <submittedName>
        <fullName evidence="1">Uncharacterized protein</fullName>
    </submittedName>
</protein>
<dbReference type="AlphaFoldDB" id="A0A8X6LVV9"/>
<evidence type="ECO:0000313" key="1">
    <source>
        <dbReference type="EMBL" id="GFR24866.1"/>
    </source>
</evidence>
<comment type="caution">
    <text evidence="1">The sequence shown here is derived from an EMBL/GenBank/DDBJ whole genome shotgun (WGS) entry which is preliminary data.</text>
</comment>
<proteinExistence type="predicted"/>
<gene>
    <name evidence="1" type="ORF">TNCT_341071</name>
</gene>
<reference evidence="1" key="1">
    <citation type="submission" date="2020-07" db="EMBL/GenBank/DDBJ databases">
        <title>Multicomponent nature underlies the extraordinary mechanical properties of spider dragline silk.</title>
        <authorList>
            <person name="Kono N."/>
            <person name="Nakamura H."/>
            <person name="Mori M."/>
            <person name="Yoshida Y."/>
            <person name="Ohtoshi R."/>
            <person name="Malay A.D."/>
            <person name="Moran D.A.P."/>
            <person name="Tomita M."/>
            <person name="Numata K."/>
            <person name="Arakawa K."/>
        </authorList>
    </citation>
    <scope>NUCLEOTIDE SEQUENCE</scope>
</reference>
<name>A0A8X6LVV9_TRICU</name>
<evidence type="ECO:0000313" key="2">
    <source>
        <dbReference type="Proteomes" id="UP000887116"/>
    </source>
</evidence>
<dbReference type="Proteomes" id="UP000887116">
    <property type="component" value="Unassembled WGS sequence"/>
</dbReference>
<dbReference type="EMBL" id="BMAO01028461">
    <property type="protein sequence ID" value="GFR24866.1"/>
    <property type="molecule type" value="Genomic_DNA"/>
</dbReference>